<accession>A0ABW2GH20</accession>
<dbReference type="EMBL" id="JBHSZO010000028">
    <property type="protein sequence ID" value="MFC7220075.1"/>
    <property type="molecule type" value="Genomic_DNA"/>
</dbReference>
<organism evidence="2 3">
    <name type="scientific">Streptomyces polyrhachis</name>
    <dbReference type="NCBI Taxonomy" id="1282885"/>
    <lineage>
        <taxon>Bacteria</taxon>
        <taxon>Bacillati</taxon>
        <taxon>Actinomycetota</taxon>
        <taxon>Actinomycetes</taxon>
        <taxon>Kitasatosporales</taxon>
        <taxon>Streptomycetaceae</taxon>
        <taxon>Streptomyces</taxon>
    </lineage>
</organism>
<name>A0ABW2GH20_9ACTN</name>
<reference evidence="3" key="1">
    <citation type="journal article" date="2019" name="Int. J. Syst. Evol. Microbiol.">
        <title>The Global Catalogue of Microorganisms (GCM) 10K type strain sequencing project: providing services to taxonomists for standard genome sequencing and annotation.</title>
        <authorList>
            <consortium name="The Broad Institute Genomics Platform"/>
            <consortium name="The Broad Institute Genome Sequencing Center for Infectious Disease"/>
            <person name="Wu L."/>
            <person name="Ma J."/>
        </authorList>
    </citation>
    <scope>NUCLEOTIDE SEQUENCE [LARGE SCALE GENOMIC DNA]</scope>
    <source>
        <strain evidence="3">CGMCC 1.13681</strain>
    </source>
</reference>
<dbReference type="Proteomes" id="UP001596413">
    <property type="component" value="Unassembled WGS sequence"/>
</dbReference>
<evidence type="ECO:0008006" key="4">
    <source>
        <dbReference type="Google" id="ProtNLM"/>
    </source>
</evidence>
<evidence type="ECO:0000313" key="2">
    <source>
        <dbReference type="EMBL" id="MFC7220075.1"/>
    </source>
</evidence>
<evidence type="ECO:0000313" key="3">
    <source>
        <dbReference type="Proteomes" id="UP001596413"/>
    </source>
</evidence>
<evidence type="ECO:0000256" key="1">
    <source>
        <dbReference type="SAM" id="MobiDB-lite"/>
    </source>
</evidence>
<comment type="caution">
    <text evidence="2">The sequence shown here is derived from an EMBL/GenBank/DDBJ whole genome shotgun (WGS) entry which is preliminary data.</text>
</comment>
<protein>
    <recommendedName>
        <fullName evidence="4">Secreted protein</fullName>
    </recommendedName>
</protein>
<feature type="region of interest" description="Disordered" evidence="1">
    <location>
        <begin position="357"/>
        <end position="423"/>
    </location>
</feature>
<keyword evidence="3" id="KW-1185">Reference proteome</keyword>
<gene>
    <name evidence="2" type="ORF">ACFQLX_18170</name>
</gene>
<sequence length="423" mass="43948">MTTTAAVEAEAADEGTADAADTAGVGTAARRTGFTVAADGSYAACLATDRAENWYPERWTLAGPEPYAVPLPCRQPEEPDSTVLPLTDGRVLIRRRVDGRHRFSLLYPSGPATGEQPCGALEAPGAGAEGEIELIAPAPGCAEVFALVPAGESTRLWLVHDSSGGGPGPALAAELPGRCTGGHWLDRDGRLLAVDREVDGRTKTVAVDLGRGGEVSPLLQITAESNDHLVLADPDSGLLLVRSDAPGVGDRLGWGVLGSTRPVRFSLTVPDTALTPFAVQPGQVLTPERCGVALRLDGPAGSWLGVWRPGERGLHHLAPPLGWITGTGLWTGSGELRLPCATDDQLCGLARITLPDPGPRSAVTLPAPPERAAWTGPAPGEPAQAPDPDRRPARRRGLSLRKKAARPVPLGKAPMARESTAGG</sequence>
<feature type="compositionally biased region" description="Basic residues" evidence="1">
    <location>
        <begin position="392"/>
        <end position="405"/>
    </location>
</feature>
<dbReference type="RefSeq" id="WP_386416473.1">
    <property type="nucleotide sequence ID" value="NZ_JBHSZO010000028.1"/>
</dbReference>
<proteinExistence type="predicted"/>